<dbReference type="Proteomes" id="UP000634136">
    <property type="component" value="Unassembled WGS sequence"/>
</dbReference>
<keyword evidence="2" id="KW-0472">Membrane</keyword>
<feature type="compositionally biased region" description="Acidic residues" evidence="1">
    <location>
        <begin position="111"/>
        <end position="122"/>
    </location>
</feature>
<evidence type="ECO:0000256" key="2">
    <source>
        <dbReference type="SAM" id="Phobius"/>
    </source>
</evidence>
<gene>
    <name evidence="3" type="ORF">G2W53_014701</name>
</gene>
<organism evidence="3 4">
    <name type="scientific">Senna tora</name>
    <dbReference type="NCBI Taxonomy" id="362788"/>
    <lineage>
        <taxon>Eukaryota</taxon>
        <taxon>Viridiplantae</taxon>
        <taxon>Streptophyta</taxon>
        <taxon>Embryophyta</taxon>
        <taxon>Tracheophyta</taxon>
        <taxon>Spermatophyta</taxon>
        <taxon>Magnoliopsida</taxon>
        <taxon>eudicotyledons</taxon>
        <taxon>Gunneridae</taxon>
        <taxon>Pentapetalae</taxon>
        <taxon>rosids</taxon>
        <taxon>fabids</taxon>
        <taxon>Fabales</taxon>
        <taxon>Fabaceae</taxon>
        <taxon>Caesalpinioideae</taxon>
        <taxon>Cassia clade</taxon>
        <taxon>Senna</taxon>
    </lineage>
</organism>
<dbReference type="PANTHER" id="PTHR33144:SF16">
    <property type="entry name" value="OS02G0129000 PROTEIN"/>
    <property type="match status" value="1"/>
</dbReference>
<proteinExistence type="predicted"/>
<feature type="compositionally biased region" description="Basic and acidic residues" evidence="1">
    <location>
        <begin position="51"/>
        <end position="76"/>
    </location>
</feature>
<feature type="region of interest" description="Disordered" evidence="1">
    <location>
        <begin position="29"/>
        <end position="172"/>
    </location>
</feature>
<evidence type="ECO:0000313" key="3">
    <source>
        <dbReference type="EMBL" id="KAF7832368.1"/>
    </source>
</evidence>
<accession>A0A834WU12</accession>
<dbReference type="AlphaFoldDB" id="A0A834WU12"/>
<protein>
    <submittedName>
        <fullName evidence="3">Putative transposase</fullName>
    </submittedName>
</protein>
<reference evidence="3" key="1">
    <citation type="submission" date="2020-09" db="EMBL/GenBank/DDBJ databases">
        <title>Genome-Enabled Discovery of Anthraquinone Biosynthesis in Senna tora.</title>
        <authorList>
            <person name="Kang S.-H."/>
            <person name="Pandey R.P."/>
            <person name="Lee C.-M."/>
            <person name="Sim J.-S."/>
            <person name="Jeong J.-T."/>
            <person name="Choi B.-S."/>
            <person name="Jung M."/>
            <person name="Ginzburg D."/>
            <person name="Zhao K."/>
            <person name="Won S.Y."/>
            <person name="Oh T.-J."/>
            <person name="Yu Y."/>
            <person name="Kim N.-H."/>
            <person name="Lee O.R."/>
            <person name="Lee T.-H."/>
            <person name="Bashyal P."/>
            <person name="Kim T.-S."/>
            <person name="Lee W.-H."/>
            <person name="Kawkins C."/>
            <person name="Kim C.-K."/>
            <person name="Kim J.S."/>
            <person name="Ahn B.O."/>
            <person name="Rhee S.Y."/>
            <person name="Sohng J.K."/>
        </authorList>
    </citation>
    <scope>NUCLEOTIDE SEQUENCE</scope>
    <source>
        <tissue evidence="3">Leaf</tissue>
    </source>
</reference>
<dbReference type="EMBL" id="JAAIUW010000005">
    <property type="protein sequence ID" value="KAF7832368.1"/>
    <property type="molecule type" value="Genomic_DNA"/>
</dbReference>
<keyword evidence="2" id="KW-0812">Transmembrane</keyword>
<dbReference type="OrthoDB" id="1434265at2759"/>
<comment type="caution">
    <text evidence="3">The sequence shown here is derived from an EMBL/GenBank/DDBJ whole genome shotgun (WGS) entry which is preliminary data.</text>
</comment>
<name>A0A834WU12_9FABA</name>
<keyword evidence="4" id="KW-1185">Reference proteome</keyword>
<dbReference type="PANTHER" id="PTHR33144">
    <property type="entry name" value="OS10G0409366 PROTEIN-RELATED"/>
    <property type="match status" value="1"/>
</dbReference>
<evidence type="ECO:0000256" key="1">
    <source>
        <dbReference type="SAM" id="MobiDB-lite"/>
    </source>
</evidence>
<sequence length="393" mass="45871">MLEDKRSCSTQDKRMQLWEYLWYKSTNSTVHEPWLTLDTEPKSPKQTKSNYGEEEHNSPPRIGNKAERTEQRWRSGEEEDKQSKVPPSNCSDGGGCRKLRDEAAAAAAKEESDEETTDESDEEIKVEQNEIEQNEEDNNHHNEVEEENNGDITKGTSKKRTRGQTSCKNIHARSFEEREEVILNDDGQPIGPREKTVKDLSLFLGTMARNSTFCPLTYTNWKAMPSDLKDHMWKYININHLTQNLEQNHTEAVKEVFGKEKASRVRCYGKNVTPTALKQKEKQNQVMDSMKQEHAKEVNSLKSELQDVKQQMLGMQSFIKVWMQRNNSGMNMENLDVFSGLFQVKLTMHKMMRDNVMSILQHMLQILIRYFTFLCFYFTFILSKENVSFFNYM</sequence>
<feature type="transmembrane region" description="Helical" evidence="2">
    <location>
        <begin position="359"/>
        <end position="383"/>
    </location>
</feature>
<keyword evidence="2" id="KW-1133">Transmembrane helix</keyword>
<evidence type="ECO:0000313" key="4">
    <source>
        <dbReference type="Proteomes" id="UP000634136"/>
    </source>
</evidence>